<dbReference type="InterPro" id="IPR022325">
    <property type="entry name" value="TNFR_16"/>
</dbReference>
<keyword evidence="10" id="KW-0325">Glycoprotein</keyword>
<feature type="repeat" description="TNFR-Cys" evidence="11">
    <location>
        <begin position="22"/>
        <end position="55"/>
    </location>
</feature>
<keyword evidence="7 13" id="KW-1133">Transmembrane helix</keyword>
<feature type="domain" description="TNFR-Cys" evidence="16">
    <location>
        <begin position="139"/>
        <end position="179"/>
    </location>
</feature>
<evidence type="ECO:0000256" key="10">
    <source>
        <dbReference type="ARBA" id="ARBA00023180"/>
    </source>
</evidence>
<evidence type="ECO:0000313" key="18">
    <source>
        <dbReference type="Proteomes" id="UP001066276"/>
    </source>
</evidence>
<dbReference type="InterPro" id="IPR052302">
    <property type="entry name" value="Neurotrophin_rcpt-DD"/>
</dbReference>
<feature type="domain" description="Death" evidence="15">
    <location>
        <begin position="347"/>
        <end position="424"/>
    </location>
</feature>
<evidence type="ECO:0000256" key="2">
    <source>
        <dbReference type="ARBA" id="ARBA00022475"/>
    </source>
</evidence>
<dbReference type="InterPro" id="IPR034046">
    <property type="entry name" value="TNFRSF16_N"/>
</dbReference>
<name>A0AAV7Q7A3_PLEWA</name>
<keyword evidence="2" id="KW-1003">Cell membrane</keyword>
<feature type="domain" description="TNFR-Cys" evidence="16">
    <location>
        <begin position="22"/>
        <end position="55"/>
    </location>
</feature>
<dbReference type="EMBL" id="JANPWB010000010">
    <property type="protein sequence ID" value="KAJ1136231.1"/>
    <property type="molecule type" value="Genomic_DNA"/>
</dbReference>
<dbReference type="SUPFAM" id="SSF47986">
    <property type="entry name" value="DEATH domain"/>
    <property type="match status" value="1"/>
</dbReference>
<evidence type="ECO:0000259" key="16">
    <source>
        <dbReference type="PROSITE" id="PS50050"/>
    </source>
</evidence>
<evidence type="ECO:0000256" key="12">
    <source>
        <dbReference type="SAM" id="MobiDB-lite"/>
    </source>
</evidence>
<keyword evidence="3 13" id="KW-0812">Transmembrane</keyword>
<keyword evidence="5 14" id="KW-0732">Signal</keyword>
<dbReference type="Gene3D" id="1.10.533.10">
    <property type="entry name" value="Death Domain, Fas"/>
    <property type="match status" value="1"/>
</dbReference>
<evidence type="ECO:0000256" key="9">
    <source>
        <dbReference type="ARBA" id="ARBA00023157"/>
    </source>
</evidence>
<dbReference type="Proteomes" id="UP001066276">
    <property type="component" value="Chromosome 6"/>
</dbReference>
<dbReference type="InterPro" id="IPR000488">
    <property type="entry name" value="Death_dom"/>
</dbReference>
<feature type="chain" id="PRO_5044000905" description="Tumor necrosis factor receptor superfamily member 16" evidence="14">
    <location>
        <begin position="20"/>
        <end position="430"/>
    </location>
</feature>
<dbReference type="FunFam" id="2.10.50.10:FF:000012">
    <property type="entry name" value="tumor necrosis factor receptor superfamily member 16"/>
    <property type="match status" value="1"/>
</dbReference>
<feature type="disulfide bond" evidence="11">
    <location>
        <begin position="158"/>
        <end position="171"/>
    </location>
</feature>
<keyword evidence="6" id="KW-0677">Repeat</keyword>
<feature type="domain" description="TNFR-Cys" evidence="16">
    <location>
        <begin position="99"/>
        <end position="137"/>
    </location>
</feature>
<feature type="disulfide bond" evidence="11">
    <location>
        <begin position="77"/>
        <end position="90"/>
    </location>
</feature>
<dbReference type="Pfam" id="PF00531">
    <property type="entry name" value="Death"/>
    <property type="match status" value="1"/>
</dbReference>
<organism evidence="17 18">
    <name type="scientific">Pleurodeles waltl</name>
    <name type="common">Iberian ribbed newt</name>
    <dbReference type="NCBI Taxonomy" id="8319"/>
    <lineage>
        <taxon>Eukaryota</taxon>
        <taxon>Metazoa</taxon>
        <taxon>Chordata</taxon>
        <taxon>Craniata</taxon>
        <taxon>Vertebrata</taxon>
        <taxon>Euteleostomi</taxon>
        <taxon>Amphibia</taxon>
        <taxon>Batrachia</taxon>
        <taxon>Caudata</taxon>
        <taxon>Salamandroidea</taxon>
        <taxon>Salamandridae</taxon>
        <taxon>Pleurodelinae</taxon>
        <taxon>Pleurodeles</taxon>
    </lineage>
</organism>
<evidence type="ECO:0000256" key="6">
    <source>
        <dbReference type="ARBA" id="ARBA00022737"/>
    </source>
</evidence>
<dbReference type="CDD" id="cd13416">
    <property type="entry name" value="TNFRSF16"/>
    <property type="match status" value="1"/>
</dbReference>
<dbReference type="Pfam" id="PF18422">
    <property type="entry name" value="TNFR_16_TM"/>
    <property type="match status" value="1"/>
</dbReference>
<dbReference type="Gene3D" id="2.10.50.10">
    <property type="entry name" value="Tumor Necrosis Factor Receptor, subunit A, domain 2"/>
    <property type="match status" value="2"/>
</dbReference>
<evidence type="ECO:0000256" key="4">
    <source>
        <dbReference type="ARBA" id="ARBA00022703"/>
    </source>
</evidence>
<evidence type="ECO:0000313" key="17">
    <source>
        <dbReference type="EMBL" id="KAJ1136231.1"/>
    </source>
</evidence>
<keyword evidence="9 11" id="KW-1015">Disulfide bond</keyword>
<dbReference type="SMART" id="SM00208">
    <property type="entry name" value="TNFR"/>
    <property type="match status" value="4"/>
</dbReference>
<dbReference type="Pfam" id="PF00020">
    <property type="entry name" value="TNFR_c6"/>
    <property type="match status" value="3"/>
</dbReference>
<feature type="compositionally biased region" description="Low complexity" evidence="12">
    <location>
        <begin position="193"/>
        <end position="212"/>
    </location>
</feature>
<feature type="disulfide bond" evidence="11">
    <location>
        <begin position="140"/>
        <end position="155"/>
    </location>
</feature>
<keyword evidence="18" id="KW-1185">Reference proteome</keyword>
<feature type="region of interest" description="Disordered" evidence="12">
    <location>
        <begin position="189"/>
        <end position="222"/>
    </location>
</feature>
<reference evidence="17" key="1">
    <citation type="journal article" date="2022" name="bioRxiv">
        <title>Sequencing and chromosome-scale assembly of the giantPleurodeles waltlgenome.</title>
        <authorList>
            <person name="Brown T."/>
            <person name="Elewa A."/>
            <person name="Iarovenko S."/>
            <person name="Subramanian E."/>
            <person name="Araus A.J."/>
            <person name="Petzold A."/>
            <person name="Susuki M."/>
            <person name="Suzuki K.-i.T."/>
            <person name="Hayashi T."/>
            <person name="Toyoda A."/>
            <person name="Oliveira C."/>
            <person name="Osipova E."/>
            <person name="Leigh N.D."/>
            <person name="Simon A."/>
            <person name="Yun M.H."/>
        </authorList>
    </citation>
    <scope>NUCLEOTIDE SEQUENCE</scope>
    <source>
        <strain evidence="17">20211129_DDA</strain>
        <tissue evidence="17">Liver</tissue>
    </source>
</reference>
<evidence type="ECO:0000256" key="8">
    <source>
        <dbReference type="ARBA" id="ARBA00023136"/>
    </source>
</evidence>
<dbReference type="PRINTS" id="PR01966">
    <property type="entry name" value="TNFACTORR16"/>
</dbReference>
<evidence type="ECO:0000256" key="5">
    <source>
        <dbReference type="ARBA" id="ARBA00022729"/>
    </source>
</evidence>
<comment type="caution">
    <text evidence="11">Lacks conserved residue(s) required for the propagation of feature annotation.</text>
</comment>
<dbReference type="GO" id="GO:0009986">
    <property type="term" value="C:cell surface"/>
    <property type="evidence" value="ECO:0007669"/>
    <property type="project" value="TreeGrafter"/>
</dbReference>
<dbReference type="GO" id="GO:0006915">
    <property type="term" value="P:apoptotic process"/>
    <property type="evidence" value="ECO:0007669"/>
    <property type="project" value="UniProtKB-KW"/>
</dbReference>
<dbReference type="Gene3D" id="6.10.250.1780">
    <property type="match status" value="1"/>
</dbReference>
<comment type="caution">
    <text evidence="17">The sequence shown here is derived from an EMBL/GenBank/DDBJ whole genome shotgun (WGS) entry which is preliminary data.</text>
</comment>
<dbReference type="GO" id="GO:0007266">
    <property type="term" value="P:Rho protein signal transduction"/>
    <property type="evidence" value="ECO:0007669"/>
    <property type="project" value="TreeGrafter"/>
</dbReference>
<dbReference type="InterPro" id="IPR041448">
    <property type="entry name" value="TNFR16_TM"/>
</dbReference>
<protein>
    <recommendedName>
        <fullName evidence="19">Tumor necrosis factor receptor superfamily member 16</fullName>
    </recommendedName>
</protein>
<gene>
    <name evidence="17" type="ORF">NDU88_002648</name>
</gene>
<feature type="repeat" description="TNFR-Cys" evidence="11">
    <location>
        <begin position="57"/>
        <end position="98"/>
    </location>
</feature>
<dbReference type="GO" id="GO:0015026">
    <property type="term" value="F:coreceptor activity"/>
    <property type="evidence" value="ECO:0007669"/>
    <property type="project" value="TreeGrafter"/>
</dbReference>
<dbReference type="GO" id="GO:0005886">
    <property type="term" value="C:plasma membrane"/>
    <property type="evidence" value="ECO:0007669"/>
    <property type="project" value="UniProtKB-SubCell"/>
</dbReference>
<dbReference type="InterPro" id="IPR011029">
    <property type="entry name" value="DEATH-like_dom_sf"/>
</dbReference>
<dbReference type="PANTHER" id="PTHR46605:SF3">
    <property type="entry name" value="TUMOR NECROSIS FACTOR RECEPTOR SUPERFAMILY MEMBER 16"/>
    <property type="match status" value="1"/>
</dbReference>
<dbReference type="PROSITE" id="PS00652">
    <property type="entry name" value="TNFR_NGFR_1"/>
    <property type="match status" value="2"/>
</dbReference>
<dbReference type="SMART" id="SM00005">
    <property type="entry name" value="DEATH"/>
    <property type="match status" value="1"/>
</dbReference>
<dbReference type="PANTHER" id="PTHR46605">
    <property type="entry name" value="TUMOR NECROSIS FACTOR RECEPTOR"/>
    <property type="match status" value="1"/>
</dbReference>
<dbReference type="GO" id="GO:0048406">
    <property type="term" value="F:nerve growth factor binding"/>
    <property type="evidence" value="ECO:0007669"/>
    <property type="project" value="TreeGrafter"/>
</dbReference>
<evidence type="ECO:0000256" key="7">
    <source>
        <dbReference type="ARBA" id="ARBA00022989"/>
    </source>
</evidence>
<proteinExistence type="predicted"/>
<evidence type="ECO:0000259" key="15">
    <source>
        <dbReference type="PROSITE" id="PS50017"/>
    </source>
</evidence>
<feature type="region of interest" description="Disordered" evidence="12">
    <location>
        <begin position="292"/>
        <end position="326"/>
    </location>
</feature>
<dbReference type="GO" id="GO:0005035">
    <property type="term" value="F:death receptor activity"/>
    <property type="evidence" value="ECO:0007669"/>
    <property type="project" value="TreeGrafter"/>
</dbReference>
<dbReference type="SUPFAM" id="SSF57586">
    <property type="entry name" value="TNF receptor-like"/>
    <property type="match status" value="3"/>
</dbReference>
<accession>A0AAV7Q7A3</accession>
<feature type="disulfide bond" evidence="11">
    <location>
        <begin position="119"/>
        <end position="137"/>
    </location>
</feature>
<evidence type="ECO:0000256" key="11">
    <source>
        <dbReference type="PROSITE-ProRule" id="PRU00206"/>
    </source>
</evidence>
<feature type="repeat" description="TNFR-Cys" evidence="11">
    <location>
        <begin position="99"/>
        <end position="137"/>
    </location>
</feature>
<feature type="signal peptide" evidence="14">
    <location>
        <begin position="1"/>
        <end position="19"/>
    </location>
</feature>
<dbReference type="InterPro" id="IPR001368">
    <property type="entry name" value="TNFR/NGFR_Cys_rich_reg"/>
</dbReference>
<feature type="disulfide bond" evidence="11">
    <location>
        <begin position="116"/>
        <end position="129"/>
    </location>
</feature>
<sequence>MERNLFLLLLLWGVSVLSAKEPCATNQYTASGECCKVCYPGEGVVQPCGVNQTVCESCLDSVTYSDISSHVEPCKLCTQCLGRTRMIAPCVDTDDAICACSYGYFLSKETGQCEKCQSCPLGHGMEYPCSTTHDTACEVCPEETFSDEDNNMDPCLPCTLCENDEIMVEDCTRVSDRICKSTATINPRFTPRTPTMPSIDSDSSDTPDGPNTTDDEFMGPDDRIMPFTYEPGRHSSTTGGMTTIVMGSSEPVPTRSMAHNLIPVYCSILAAVVVGLVAFIVFKRWNNCKQNKQAANNRPVNQTPSPEGEKLHSDSGISVDSQSLHDQQSQTQLQVQALKSILSSNKQEELEKLLSVSADDTWRNLAKELGYKDDLIDSFSQDEVPVHAFISHLFSTDAATRDAFYNALRKIEREDIVESLYSESTATSPV</sequence>
<evidence type="ECO:0000256" key="3">
    <source>
        <dbReference type="ARBA" id="ARBA00022692"/>
    </source>
</evidence>
<evidence type="ECO:0008006" key="19">
    <source>
        <dbReference type="Google" id="ProtNLM"/>
    </source>
</evidence>
<dbReference type="AlphaFoldDB" id="A0AAV7Q7A3"/>
<evidence type="ECO:0000256" key="14">
    <source>
        <dbReference type="SAM" id="SignalP"/>
    </source>
</evidence>
<feature type="domain" description="TNFR-Cys" evidence="16">
    <location>
        <begin position="57"/>
        <end position="98"/>
    </location>
</feature>
<feature type="disulfide bond" evidence="11">
    <location>
        <begin position="80"/>
        <end position="98"/>
    </location>
</feature>
<feature type="disulfide bond" evidence="11">
    <location>
        <begin position="35"/>
        <end position="48"/>
    </location>
</feature>
<dbReference type="FunFam" id="2.10.50.10:FF:000013">
    <property type="entry name" value="Tumor necrosis factor receptor superfamily member 16"/>
    <property type="match status" value="1"/>
</dbReference>
<feature type="transmembrane region" description="Helical" evidence="13">
    <location>
        <begin position="262"/>
        <end position="282"/>
    </location>
</feature>
<keyword evidence="4" id="KW-0053">Apoptosis</keyword>
<evidence type="ECO:0000256" key="1">
    <source>
        <dbReference type="ARBA" id="ARBA00004162"/>
    </source>
</evidence>
<dbReference type="PROSITE" id="PS50017">
    <property type="entry name" value="DEATH_DOMAIN"/>
    <property type="match status" value="1"/>
</dbReference>
<dbReference type="PROSITE" id="PS50050">
    <property type="entry name" value="TNFR_NGFR_2"/>
    <property type="match status" value="4"/>
</dbReference>
<keyword evidence="8 13" id="KW-0472">Membrane</keyword>
<feature type="repeat" description="TNFR-Cys" evidence="11">
    <location>
        <begin position="139"/>
        <end position="179"/>
    </location>
</feature>
<evidence type="ECO:0000256" key="13">
    <source>
        <dbReference type="SAM" id="Phobius"/>
    </source>
</evidence>
<feature type="disulfide bond" evidence="11">
    <location>
        <begin position="161"/>
        <end position="179"/>
    </location>
</feature>
<comment type="subcellular location">
    <subcellularLocation>
        <location evidence="1">Cell membrane</location>
        <topology evidence="1">Single-pass membrane protein</topology>
    </subcellularLocation>
</comment>